<evidence type="ECO:0000313" key="5">
    <source>
        <dbReference type="Proteomes" id="UP000678393"/>
    </source>
</evidence>
<evidence type="ECO:0000259" key="3">
    <source>
        <dbReference type="PROSITE" id="PS50011"/>
    </source>
</evidence>
<dbReference type="PANTHER" id="PTHR24418">
    <property type="entry name" value="TYROSINE-PROTEIN KINASE"/>
    <property type="match status" value="1"/>
</dbReference>
<dbReference type="Pfam" id="PF07714">
    <property type="entry name" value="PK_Tyr_Ser-Thr"/>
    <property type="match status" value="1"/>
</dbReference>
<dbReference type="InterPro" id="IPR011009">
    <property type="entry name" value="Kinase-like_dom_sf"/>
</dbReference>
<keyword evidence="1" id="KW-0547">Nucleotide-binding</keyword>
<feature type="non-terminal residue" evidence="4">
    <location>
        <position position="712"/>
    </location>
</feature>
<organism evidence="4 5">
    <name type="scientific">Candidula unifasciata</name>
    <dbReference type="NCBI Taxonomy" id="100452"/>
    <lineage>
        <taxon>Eukaryota</taxon>
        <taxon>Metazoa</taxon>
        <taxon>Spiralia</taxon>
        <taxon>Lophotrochozoa</taxon>
        <taxon>Mollusca</taxon>
        <taxon>Gastropoda</taxon>
        <taxon>Heterobranchia</taxon>
        <taxon>Euthyneura</taxon>
        <taxon>Panpulmonata</taxon>
        <taxon>Eupulmonata</taxon>
        <taxon>Stylommatophora</taxon>
        <taxon>Helicina</taxon>
        <taxon>Helicoidea</taxon>
        <taxon>Geomitridae</taxon>
        <taxon>Candidula</taxon>
    </lineage>
</organism>
<feature type="domain" description="Protein kinase" evidence="3">
    <location>
        <begin position="287"/>
        <end position="604"/>
    </location>
</feature>
<sequence>MKYVIHRALPALYDSQKAIELAYIASCCESTLQGEAMIYLETLFLSSKSDDKQISFGTQGFIETLLFGKLSLESELSDALGEKKDAPVITQRLCVLYVMVLSDMIVTCRNPNEMKQCDIHLSTIIARNTKFGKAANELQAFIEDASNKPCSQMKRTISEFMKPDKADLGAQLCQENLVIQTCVIMETMKQIFKSRNVKQLKLLFDYMSKKIDEPKKKFLSQSISLTLLLRCLTIFLTFGLKNAKHQDLQEIYNQSLEIIRAYLEWNSTEDMYRFMQILLFYNNPVIQKRIFKSESNVDGNVTSGYDKEQLPYLMNHIEKLLTPLLVIERNEMDKPELKTKCIEDAWKIMKAKFSGQEVLVHVHIPDVRSHRFKNETGCREDFYSNEMKVLQKLQHKNIIKMFAFQDSHVPLFYVVEHIQINLQTALKYKRDNQDFYHPTTLFKFLSDALSAVEYCHSKLHVHCNLTCESLLIVADNQAKLCGFHLCLELVDGRGKIDKKNFKKALIPTNWSAPESLSEAEYTIASDIWMFGHLMYEVLTHGQLPYSQIQNVEDLSKKIVCGTVSLPENPSFKTEHYRLICECAAYEPSERASVTKIKTQLIQFLYDYEKTPSSQTSLYSFDSSYKQSTENEKGMPGLPSSKFVEDQERGVEIVRVDISDTLIRLTYADVYIFREKIVHEVTLSLEIRVEDGKLNDILPGIRIYQHPNEAHHI</sequence>
<protein>
    <recommendedName>
        <fullName evidence="3">Protein kinase domain-containing protein</fullName>
    </recommendedName>
</protein>
<comment type="caution">
    <text evidence="4">The sequence shown here is derived from an EMBL/GenBank/DDBJ whole genome shotgun (WGS) entry which is preliminary data.</text>
</comment>
<evidence type="ECO:0000256" key="2">
    <source>
        <dbReference type="ARBA" id="ARBA00022840"/>
    </source>
</evidence>
<proteinExistence type="predicted"/>
<dbReference type="SUPFAM" id="SSF56112">
    <property type="entry name" value="Protein kinase-like (PK-like)"/>
    <property type="match status" value="1"/>
</dbReference>
<dbReference type="PRINTS" id="PR00109">
    <property type="entry name" value="TYRKINASE"/>
</dbReference>
<keyword evidence="2" id="KW-0067">ATP-binding</keyword>
<accession>A0A8S3Z6P0</accession>
<dbReference type="GO" id="GO:0005524">
    <property type="term" value="F:ATP binding"/>
    <property type="evidence" value="ECO:0007669"/>
    <property type="project" value="UniProtKB-KW"/>
</dbReference>
<name>A0A8S3Z6P0_9EUPU</name>
<dbReference type="InterPro" id="IPR001245">
    <property type="entry name" value="Ser-Thr/Tyr_kinase_cat_dom"/>
</dbReference>
<dbReference type="Gene3D" id="1.10.510.10">
    <property type="entry name" value="Transferase(Phosphotransferase) domain 1"/>
    <property type="match status" value="1"/>
</dbReference>
<dbReference type="AlphaFoldDB" id="A0A8S3Z6P0"/>
<keyword evidence="5" id="KW-1185">Reference proteome</keyword>
<dbReference type="InterPro" id="IPR050198">
    <property type="entry name" value="Non-receptor_tyrosine_kinases"/>
</dbReference>
<dbReference type="PROSITE" id="PS50011">
    <property type="entry name" value="PROTEIN_KINASE_DOM"/>
    <property type="match status" value="1"/>
</dbReference>
<dbReference type="GO" id="GO:0004672">
    <property type="term" value="F:protein kinase activity"/>
    <property type="evidence" value="ECO:0007669"/>
    <property type="project" value="InterPro"/>
</dbReference>
<dbReference type="InterPro" id="IPR000719">
    <property type="entry name" value="Prot_kinase_dom"/>
</dbReference>
<reference evidence="4" key="1">
    <citation type="submission" date="2021-04" db="EMBL/GenBank/DDBJ databases">
        <authorList>
            <consortium name="Molecular Ecology Group"/>
        </authorList>
    </citation>
    <scope>NUCLEOTIDE SEQUENCE</scope>
</reference>
<dbReference type="EMBL" id="CAJHNH020001384">
    <property type="protein sequence ID" value="CAG5122882.1"/>
    <property type="molecule type" value="Genomic_DNA"/>
</dbReference>
<evidence type="ECO:0000313" key="4">
    <source>
        <dbReference type="EMBL" id="CAG5122882.1"/>
    </source>
</evidence>
<gene>
    <name evidence="4" type="ORF">CUNI_LOCUS8440</name>
</gene>
<evidence type="ECO:0000256" key="1">
    <source>
        <dbReference type="ARBA" id="ARBA00022741"/>
    </source>
</evidence>
<dbReference type="Proteomes" id="UP000678393">
    <property type="component" value="Unassembled WGS sequence"/>
</dbReference>
<dbReference type="OrthoDB" id="6162313at2759"/>